<evidence type="ECO:0000256" key="2">
    <source>
        <dbReference type="ARBA" id="ARBA00004752"/>
    </source>
</evidence>
<dbReference type="Proteomes" id="UP000319941">
    <property type="component" value="Unassembled WGS sequence"/>
</dbReference>
<evidence type="ECO:0000256" key="10">
    <source>
        <dbReference type="ARBA" id="ARBA00022984"/>
    </source>
</evidence>
<dbReference type="EMBL" id="VNFH01000001">
    <property type="protein sequence ID" value="TVU73805.1"/>
    <property type="molecule type" value="Genomic_DNA"/>
</dbReference>
<feature type="binding site" evidence="14">
    <location>
        <position position="240"/>
    </location>
    <ligand>
        <name>substrate</name>
    </ligand>
</feature>
<evidence type="ECO:0000256" key="16">
    <source>
        <dbReference type="SAM" id="SignalP"/>
    </source>
</evidence>
<comment type="function">
    <text evidence="1">Removes C-terminal D-alanyl residues from sugar-peptide cell wall precursors.</text>
</comment>
<sequence length="400" mass="44137">MSLKARLLPLRRRLATLMAASGIALVASVTASPVHAIETDTLIPAAPQLAASSWILMDANSGRILVEHNSDQRLPPASLTKMMTAYLVETEIDDGKLSPDEEVRISVNAWKTGGSRMFIREGTSVSVDDLLHGVIIQSGNDASVALAERIGGSEGSFADLMNQHAKRLGMKNTHYMNATGLPHAEHYSTAHDLAILARSIIEDYPDHYQIYSQKYFTWNGIKQPNRNKLLWRDKDVDGLKTGHTEEAGYCLVASAKKDDTRLISVVMGTSSEEARAQESQKLLTYGFRYFESKKLYDKGAVLNQARVWGGDKDQVRLGMAKDVYLTVPSGQSDKLTARLDVSETIKAPVQAGEQYGTLQIKLDDKVLAEEPLVALESVEQGGLFKRLWDALMLFFHGLFN</sequence>
<feature type="domain" description="Peptidase S11 D-Ala-D-Ala carboxypeptidase A C-terminal" evidence="17">
    <location>
        <begin position="290"/>
        <end position="380"/>
    </location>
</feature>
<feature type="signal peptide" evidence="16">
    <location>
        <begin position="1"/>
        <end position="36"/>
    </location>
</feature>
<dbReference type="Pfam" id="PF07943">
    <property type="entry name" value="PBP5_C"/>
    <property type="match status" value="1"/>
</dbReference>
<evidence type="ECO:0000313" key="18">
    <source>
        <dbReference type="EMBL" id="TVU73805.1"/>
    </source>
</evidence>
<dbReference type="AlphaFoldDB" id="A0A558HXH4"/>
<evidence type="ECO:0000313" key="19">
    <source>
        <dbReference type="Proteomes" id="UP000319941"/>
    </source>
</evidence>
<organism evidence="18 19">
    <name type="scientific">Cobetia crustatorum</name>
    <dbReference type="NCBI Taxonomy" id="553385"/>
    <lineage>
        <taxon>Bacteria</taxon>
        <taxon>Pseudomonadati</taxon>
        <taxon>Pseudomonadota</taxon>
        <taxon>Gammaproteobacteria</taxon>
        <taxon>Oceanospirillales</taxon>
        <taxon>Halomonadaceae</taxon>
        <taxon>Cobetia</taxon>
    </lineage>
</organism>
<dbReference type="SMART" id="SM00936">
    <property type="entry name" value="PBP5_C"/>
    <property type="match status" value="1"/>
</dbReference>
<comment type="catalytic activity">
    <reaction evidence="12">
        <text>Preferential cleavage: (Ac)2-L-Lys-D-Ala-|-D-Ala. Also transpeptidation of peptidyl-alanyl moieties that are N-acyl substituents of D-alanine.</text>
        <dbReference type="EC" id="3.4.16.4"/>
    </reaction>
</comment>
<dbReference type="Pfam" id="PF00768">
    <property type="entry name" value="Peptidase_S11"/>
    <property type="match status" value="1"/>
</dbReference>
<comment type="pathway">
    <text evidence="2">Cell wall biogenesis; peptidoglycan biosynthesis.</text>
</comment>
<evidence type="ECO:0000256" key="12">
    <source>
        <dbReference type="ARBA" id="ARBA00034000"/>
    </source>
</evidence>
<dbReference type="GO" id="GO:0008360">
    <property type="term" value="P:regulation of cell shape"/>
    <property type="evidence" value="ECO:0007669"/>
    <property type="project" value="UniProtKB-KW"/>
</dbReference>
<evidence type="ECO:0000256" key="1">
    <source>
        <dbReference type="ARBA" id="ARBA00003217"/>
    </source>
</evidence>
<dbReference type="GO" id="GO:0071555">
    <property type="term" value="P:cell wall organization"/>
    <property type="evidence" value="ECO:0007669"/>
    <property type="project" value="UniProtKB-KW"/>
</dbReference>
<evidence type="ECO:0000256" key="13">
    <source>
        <dbReference type="PIRSR" id="PIRSR618044-1"/>
    </source>
</evidence>
<feature type="active site" description="Proton acceptor" evidence="13">
    <location>
        <position position="81"/>
    </location>
</feature>
<dbReference type="InterPro" id="IPR012338">
    <property type="entry name" value="Beta-lactam/transpept-like"/>
</dbReference>
<gene>
    <name evidence="18" type="ORF">FQP86_01675</name>
</gene>
<comment type="caution">
    <text evidence="18">The sequence shown here is derived from an EMBL/GenBank/DDBJ whole genome shotgun (WGS) entry which is preliminary data.</text>
</comment>
<proteinExistence type="inferred from homology"/>
<dbReference type="PANTHER" id="PTHR21581:SF6">
    <property type="entry name" value="TRAFFICKING PROTEIN PARTICLE COMPLEX SUBUNIT 12"/>
    <property type="match status" value="1"/>
</dbReference>
<evidence type="ECO:0000256" key="6">
    <source>
        <dbReference type="ARBA" id="ARBA00022670"/>
    </source>
</evidence>
<dbReference type="Gene3D" id="3.40.710.10">
    <property type="entry name" value="DD-peptidase/beta-lactamase superfamily"/>
    <property type="match status" value="1"/>
</dbReference>
<dbReference type="EC" id="3.4.16.4" evidence="4"/>
<dbReference type="InterPro" id="IPR018044">
    <property type="entry name" value="Peptidase_S11"/>
</dbReference>
<feature type="active site" description="Acyl-ester intermediate" evidence="13">
    <location>
        <position position="78"/>
    </location>
</feature>
<evidence type="ECO:0000256" key="9">
    <source>
        <dbReference type="ARBA" id="ARBA00022960"/>
    </source>
</evidence>
<feature type="chain" id="PRO_5021810082" description="serine-type D-Ala-D-Ala carboxypeptidase" evidence="16">
    <location>
        <begin position="37"/>
        <end position="400"/>
    </location>
</feature>
<dbReference type="STRING" id="553385.GCA_000591415_00411"/>
<reference evidence="18 19" key="1">
    <citation type="submission" date="2019-07" db="EMBL/GenBank/DDBJ databases">
        <title>Diversity of Bacteria from Kongsfjorden, Arctic.</title>
        <authorList>
            <person name="Yu Y."/>
        </authorList>
    </citation>
    <scope>NUCLEOTIDE SEQUENCE [LARGE SCALE GENOMIC DNA]</scope>
    <source>
        <strain evidence="18 19">SM1923</strain>
    </source>
</reference>
<keyword evidence="7 16" id="KW-0732">Signal</keyword>
<dbReference type="UniPathway" id="UPA00219"/>
<dbReference type="SUPFAM" id="SSF69189">
    <property type="entry name" value="Penicillin-binding protein associated domain"/>
    <property type="match status" value="1"/>
</dbReference>
<evidence type="ECO:0000256" key="15">
    <source>
        <dbReference type="RuleBase" id="RU004016"/>
    </source>
</evidence>
<keyword evidence="10" id="KW-0573">Peptidoglycan synthesis</keyword>
<dbReference type="SUPFAM" id="SSF56601">
    <property type="entry name" value="beta-lactamase/transpeptidase-like"/>
    <property type="match status" value="1"/>
</dbReference>
<name>A0A558HXH4_9GAMM</name>
<comment type="similarity">
    <text evidence="3 15">Belongs to the peptidase S11 family.</text>
</comment>
<evidence type="ECO:0000256" key="3">
    <source>
        <dbReference type="ARBA" id="ARBA00007164"/>
    </source>
</evidence>
<evidence type="ECO:0000256" key="7">
    <source>
        <dbReference type="ARBA" id="ARBA00022729"/>
    </source>
</evidence>
<dbReference type="GO" id="GO:0006508">
    <property type="term" value="P:proteolysis"/>
    <property type="evidence" value="ECO:0007669"/>
    <property type="project" value="UniProtKB-KW"/>
</dbReference>
<feature type="active site" evidence="13">
    <location>
        <position position="138"/>
    </location>
</feature>
<dbReference type="InterPro" id="IPR037167">
    <property type="entry name" value="Peptidase_S11_C_sf"/>
</dbReference>
<keyword evidence="11" id="KW-0961">Cell wall biogenesis/degradation</keyword>
<keyword evidence="9" id="KW-0133">Cell shape</keyword>
<dbReference type="RefSeq" id="WP_024950801.1">
    <property type="nucleotide sequence ID" value="NZ_CAWOWR010000001.1"/>
</dbReference>
<dbReference type="PRINTS" id="PR00725">
    <property type="entry name" value="DADACBPTASE1"/>
</dbReference>
<evidence type="ECO:0000256" key="5">
    <source>
        <dbReference type="ARBA" id="ARBA00022645"/>
    </source>
</evidence>
<keyword evidence="8" id="KW-0378">Hydrolase</keyword>
<dbReference type="PANTHER" id="PTHR21581">
    <property type="entry name" value="D-ALANYL-D-ALANINE CARBOXYPEPTIDASE"/>
    <property type="match status" value="1"/>
</dbReference>
<dbReference type="GO" id="GO:0009252">
    <property type="term" value="P:peptidoglycan biosynthetic process"/>
    <property type="evidence" value="ECO:0007669"/>
    <property type="project" value="UniProtKB-UniPathway"/>
</dbReference>
<dbReference type="OrthoDB" id="9795979at2"/>
<evidence type="ECO:0000256" key="14">
    <source>
        <dbReference type="PIRSR" id="PIRSR618044-2"/>
    </source>
</evidence>
<keyword evidence="19" id="KW-1185">Reference proteome</keyword>
<protein>
    <recommendedName>
        <fullName evidence="4">serine-type D-Ala-D-Ala carboxypeptidase</fullName>
        <ecNumber evidence="4">3.4.16.4</ecNumber>
    </recommendedName>
</protein>
<accession>A0A558HXH4</accession>
<evidence type="ECO:0000256" key="8">
    <source>
        <dbReference type="ARBA" id="ARBA00022801"/>
    </source>
</evidence>
<dbReference type="Gene3D" id="2.60.410.10">
    <property type="entry name" value="D-Ala-D-Ala carboxypeptidase, C-terminal domain"/>
    <property type="match status" value="1"/>
</dbReference>
<dbReference type="InterPro" id="IPR001967">
    <property type="entry name" value="Peptidase_S11_N"/>
</dbReference>
<dbReference type="InterPro" id="IPR012907">
    <property type="entry name" value="Peptidase_S11_C"/>
</dbReference>
<dbReference type="InterPro" id="IPR015956">
    <property type="entry name" value="Peniciliin-bd_prot_C_sf"/>
</dbReference>
<evidence type="ECO:0000256" key="11">
    <source>
        <dbReference type="ARBA" id="ARBA00023316"/>
    </source>
</evidence>
<keyword evidence="6" id="KW-0645">Protease</keyword>
<evidence type="ECO:0000259" key="17">
    <source>
        <dbReference type="SMART" id="SM00936"/>
    </source>
</evidence>
<keyword evidence="5 18" id="KW-0121">Carboxypeptidase</keyword>
<dbReference type="GO" id="GO:0009002">
    <property type="term" value="F:serine-type D-Ala-D-Ala carboxypeptidase activity"/>
    <property type="evidence" value="ECO:0007669"/>
    <property type="project" value="UniProtKB-EC"/>
</dbReference>
<evidence type="ECO:0000256" key="4">
    <source>
        <dbReference type="ARBA" id="ARBA00012448"/>
    </source>
</evidence>